<name>A0A2N3N6P0_9PEZI</name>
<proteinExistence type="predicted"/>
<evidence type="ECO:0000313" key="3">
    <source>
        <dbReference type="Proteomes" id="UP000233524"/>
    </source>
</evidence>
<reference evidence="2 3" key="1">
    <citation type="journal article" date="2017" name="G3 (Bethesda)">
        <title>First Draft Genome Sequence of the Pathogenic Fungus Lomentospora prolificans (Formerly Scedosporium prolificans).</title>
        <authorList>
            <person name="Luo R."/>
            <person name="Zimin A."/>
            <person name="Workman R."/>
            <person name="Fan Y."/>
            <person name="Pertea G."/>
            <person name="Grossman N."/>
            <person name="Wear M.P."/>
            <person name="Jia B."/>
            <person name="Miller H."/>
            <person name="Casadevall A."/>
            <person name="Timp W."/>
            <person name="Zhang S.X."/>
            <person name="Salzberg S.L."/>
        </authorList>
    </citation>
    <scope>NUCLEOTIDE SEQUENCE [LARGE SCALE GENOMIC DNA]</scope>
    <source>
        <strain evidence="2 3">JHH-5317</strain>
    </source>
</reference>
<dbReference type="Pfam" id="PF03061">
    <property type="entry name" value="4HBT"/>
    <property type="match status" value="1"/>
</dbReference>
<comment type="caution">
    <text evidence="2">The sequence shown here is derived from an EMBL/GenBank/DDBJ whole genome shotgun (WGS) entry which is preliminary data.</text>
</comment>
<feature type="domain" description="Thioesterase" evidence="1">
    <location>
        <begin position="91"/>
        <end position="171"/>
    </location>
</feature>
<keyword evidence="3" id="KW-1185">Reference proteome</keyword>
<dbReference type="VEuPathDB" id="FungiDB:jhhlp_006689"/>
<organism evidence="2 3">
    <name type="scientific">Lomentospora prolificans</name>
    <dbReference type="NCBI Taxonomy" id="41688"/>
    <lineage>
        <taxon>Eukaryota</taxon>
        <taxon>Fungi</taxon>
        <taxon>Dikarya</taxon>
        <taxon>Ascomycota</taxon>
        <taxon>Pezizomycotina</taxon>
        <taxon>Sordariomycetes</taxon>
        <taxon>Hypocreomycetidae</taxon>
        <taxon>Microascales</taxon>
        <taxon>Microascaceae</taxon>
        <taxon>Lomentospora</taxon>
    </lineage>
</organism>
<dbReference type="InterPro" id="IPR006683">
    <property type="entry name" value="Thioestr_dom"/>
</dbReference>
<evidence type="ECO:0000259" key="1">
    <source>
        <dbReference type="Pfam" id="PF03061"/>
    </source>
</evidence>
<dbReference type="CDD" id="cd03443">
    <property type="entry name" value="PaaI_thioesterase"/>
    <property type="match status" value="1"/>
</dbReference>
<dbReference type="Proteomes" id="UP000233524">
    <property type="component" value="Unassembled WGS sequence"/>
</dbReference>
<dbReference type="Gene3D" id="3.10.129.10">
    <property type="entry name" value="Hotdog Thioesterase"/>
    <property type="match status" value="1"/>
</dbReference>
<protein>
    <recommendedName>
        <fullName evidence="1">Thioesterase domain-containing protein</fullName>
    </recommendedName>
</protein>
<dbReference type="InterPro" id="IPR052061">
    <property type="entry name" value="PTE-AB_protein"/>
</dbReference>
<dbReference type="InterPro" id="IPR029069">
    <property type="entry name" value="HotDog_dom_sf"/>
</dbReference>
<dbReference type="SUPFAM" id="SSF54637">
    <property type="entry name" value="Thioesterase/thiol ester dehydrase-isomerase"/>
    <property type="match status" value="1"/>
</dbReference>
<dbReference type="PANTHER" id="PTHR47260">
    <property type="entry name" value="UPF0644 PROTEIN PB2B4.06"/>
    <property type="match status" value="1"/>
</dbReference>
<accession>A0A2N3N6P0</accession>
<dbReference type="InParanoid" id="A0A2N3N6P0"/>
<dbReference type="EMBL" id="NLAX01000701">
    <property type="protein sequence ID" value="PKS08077.1"/>
    <property type="molecule type" value="Genomic_DNA"/>
</dbReference>
<dbReference type="AlphaFoldDB" id="A0A2N3N6P0"/>
<dbReference type="OrthoDB" id="506431at2759"/>
<sequence length="185" mass="20447">MKPSVQRDLEHFRSNPWCSSYLESPNLVIETPAGRNEKPGHGDALFARTLNTPDTIAAYLTFHKEPQRRGSLVPQIYAFLTLRPGLNGWPGICHGGIVVTIIDEVTGQLIDVNQRNGAIPHPMLVTAYLNTEFIRPVAVPSTILVKARITNLEGRKCHVETTIESQQGRVLAVGKGLFVAMKEKL</sequence>
<dbReference type="STRING" id="41688.A0A2N3N6P0"/>
<dbReference type="PANTHER" id="PTHR47260:SF6">
    <property type="entry name" value="THIOESTERASE DOMAIN-CONTAINING PROTEIN"/>
    <property type="match status" value="1"/>
</dbReference>
<evidence type="ECO:0000313" key="2">
    <source>
        <dbReference type="EMBL" id="PKS08077.1"/>
    </source>
</evidence>
<gene>
    <name evidence="2" type="ORF">jhhlp_006689</name>
</gene>